<gene>
    <name evidence="1" type="ORF">NCTC11165_02778</name>
</gene>
<organism evidence="1 2">
    <name type="scientific">Brevundimonas diminuta</name>
    <name type="common">Pseudomonas diminuta</name>
    <dbReference type="NCBI Taxonomy" id="293"/>
    <lineage>
        <taxon>Bacteria</taxon>
        <taxon>Pseudomonadati</taxon>
        <taxon>Pseudomonadota</taxon>
        <taxon>Alphaproteobacteria</taxon>
        <taxon>Caulobacterales</taxon>
        <taxon>Caulobacteraceae</taxon>
        <taxon>Brevundimonas</taxon>
    </lineage>
</organism>
<protein>
    <submittedName>
        <fullName evidence="1">Uncharacterized protein</fullName>
    </submittedName>
</protein>
<accession>A0A2X1B6K4</accession>
<proteinExistence type="predicted"/>
<reference evidence="1 2" key="1">
    <citation type="submission" date="2018-06" db="EMBL/GenBank/DDBJ databases">
        <authorList>
            <consortium name="Pathogen Informatics"/>
            <person name="Doyle S."/>
        </authorList>
    </citation>
    <scope>NUCLEOTIDE SEQUENCE [LARGE SCALE GENOMIC DNA]</scope>
    <source>
        <strain evidence="1 2">NCTC11165</strain>
    </source>
</reference>
<sequence>MAHPRRMNRMIVVLGAAVLVLGGFSLYALTQGARFGPRQTTPAERALEQVREQMGPQAEVRHVEAGRGKAACGYAGLKGSREAVAFVSRPNRILMSHDPLTGEFAALKSRYCPGFDAPAPAAVSGKS</sequence>
<evidence type="ECO:0000313" key="1">
    <source>
        <dbReference type="EMBL" id="SPU46444.1"/>
    </source>
</evidence>
<evidence type="ECO:0000313" key="2">
    <source>
        <dbReference type="Proteomes" id="UP000250358"/>
    </source>
</evidence>
<dbReference type="EMBL" id="UAQM01000042">
    <property type="protein sequence ID" value="SPU46444.1"/>
    <property type="molecule type" value="Genomic_DNA"/>
</dbReference>
<name>A0A2X1B6K4_BREDI</name>
<dbReference type="Proteomes" id="UP000250358">
    <property type="component" value="Unassembled WGS sequence"/>
</dbReference>
<dbReference type="RefSeq" id="WP_252865781.1">
    <property type="nucleotide sequence ID" value="NZ_CP194724.1"/>
</dbReference>
<dbReference type="AlphaFoldDB" id="A0A2X1B6K4"/>